<reference evidence="1" key="1">
    <citation type="journal article" date="2021" name="Environ. Microbiol.">
        <title>Gene family expansions and transcriptome signatures uncover fungal adaptations to wood decay.</title>
        <authorList>
            <person name="Hage H."/>
            <person name="Miyauchi S."/>
            <person name="Viragh M."/>
            <person name="Drula E."/>
            <person name="Min B."/>
            <person name="Chaduli D."/>
            <person name="Navarro D."/>
            <person name="Favel A."/>
            <person name="Norest M."/>
            <person name="Lesage-Meessen L."/>
            <person name="Balint B."/>
            <person name="Merenyi Z."/>
            <person name="de Eugenio L."/>
            <person name="Morin E."/>
            <person name="Martinez A.T."/>
            <person name="Baldrian P."/>
            <person name="Stursova M."/>
            <person name="Martinez M.J."/>
            <person name="Novotny C."/>
            <person name="Magnuson J.K."/>
            <person name="Spatafora J.W."/>
            <person name="Maurice S."/>
            <person name="Pangilinan J."/>
            <person name="Andreopoulos W."/>
            <person name="LaButti K."/>
            <person name="Hundley H."/>
            <person name="Na H."/>
            <person name="Kuo A."/>
            <person name="Barry K."/>
            <person name="Lipzen A."/>
            <person name="Henrissat B."/>
            <person name="Riley R."/>
            <person name="Ahrendt S."/>
            <person name="Nagy L.G."/>
            <person name="Grigoriev I.V."/>
            <person name="Martin F."/>
            <person name="Rosso M.N."/>
        </authorList>
    </citation>
    <scope>NUCLEOTIDE SEQUENCE</scope>
    <source>
        <strain evidence="1">CBS 384.51</strain>
    </source>
</reference>
<sequence>MQPTKNPTLLFVSTPGPDEQIDPDIHFELVNKELDLKTACLGGGVLIKTLLLSSEPYLRYRFRNPSDKSDAGFIPPVQLGFPVDSAGIGKVIRSDDPCFQVGDIVIGYLDYSEYCIYPGPGPHLFKIPMHKLNPHPGIPYSVYLGVLGFPGHVAYCAWELYVKERIQSAKRMYVSSGASTVGTFVIEYTKLKAPHVEIVASAGTDEKVDCMKKSGADVVFNYRSEDIQVMLSKHGPIDIFWDNVGGRTLDMTLVNMSEEGLILSCGNISTMSSSHEIQNYDQVYKRKLTVQGVICYAGDMAKPMSTFFQDVVPLVLDGTISHREHLYHGMEEAARALCDLHTGANMGKAVVVVCDDEDEE</sequence>
<dbReference type="EMBL" id="MU274912">
    <property type="protein sequence ID" value="KAI0089020.1"/>
    <property type="molecule type" value="Genomic_DNA"/>
</dbReference>
<accession>A0ACB8U4Y2</accession>
<keyword evidence="2" id="KW-1185">Reference proteome</keyword>
<dbReference type="Proteomes" id="UP001055072">
    <property type="component" value="Unassembled WGS sequence"/>
</dbReference>
<proteinExistence type="predicted"/>
<comment type="caution">
    <text evidence="1">The sequence shown here is derived from an EMBL/GenBank/DDBJ whole genome shotgun (WGS) entry which is preliminary data.</text>
</comment>
<organism evidence="1 2">
    <name type="scientific">Irpex rosettiformis</name>
    <dbReference type="NCBI Taxonomy" id="378272"/>
    <lineage>
        <taxon>Eukaryota</taxon>
        <taxon>Fungi</taxon>
        <taxon>Dikarya</taxon>
        <taxon>Basidiomycota</taxon>
        <taxon>Agaricomycotina</taxon>
        <taxon>Agaricomycetes</taxon>
        <taxon>Polyporales</taxon>
        <taxon>Irpicaceae</taxon>
        <taxon>Irpex</taxon>
    </lineage>
</organism>
<evidence type="ECO:0000313" key="1">
    <source>
        <dbReference type="EMBL" id="KAI0089020.1"/>
    </source>
</evidence>
<protein>
    <submittedName>
        <fullName evidence="1">Uncharacterized protein</fullName>
    </submittedName>
</protein>
<gene>
    <name evidence="1" type="ORF">BDY19DRAFT_164213</name>
</gene>
<evidence type="ECO:0000313" key="2">
    <source>
        <dbReference type="Proteomes" id="UP001055072"/>
    </source>
</evidence>
<name>A0ACB8U4Y2_9APHY</name>